<gene>
    <name evidence="2" type="ORF">IAB63_09250</name>
</gene>
<reference evidence="2" key="2">
    <citation type="journal article" date="2021" name="PeerJ">
        <title>Extensive microbial diversity within the chicken gut microbiome revealed by metagenomics and culture.</title>
        <authorList>
            <person name="Gilroy R."/>
            <person name="Ravi A."/>
            <person name="Getino M."/>
            <person name="Pursley I."/>
            <person name="Horton D.L."/>
            <person name="Alikhan N.F."/>
            <person name="Baker D."/>
            <person name="Gharbi K."/>
            <person name="Hall N."/>
            <person name="Watson M."/>
            <person name="Adriaenssens E.M."/>
            <person name="Foster-Nyarko E."/>
            <person name="Jarju S."/>
            <person name="Secka A."/>
            <person name="Antonio M."/>
            <person name="Oren A."/>
            <person name="Chaudhuri R.R."/>
            <person name="La Ragione R."/>
            <person name="Hildebrand F."/>
            <person name="Pallen M.J."/>
        </authorList>
    </citation>
    <scope>NUCLEOTIDE SEQUENCE</scope>
    <source>
        <strain evidence="2">CHK187-14744</strain>
    </source>
</reference>
<dbReference type="PANTHER" id="PTHR30383:SF5">
    <property type="entry name" value="SGNH HYDROLASE-TYPE ESTERASE DOMAIN-CONTAINING PROTEIN"/>
    <property type="match status" value="1"/>
</dbReference>
<dbReference type="AlphaFoldDB" id="A0A9D1KXF9"/>
<dbReference type="Proteomes" id="UP000824164">
    <property type="component" value="Unassembled WGS sequence"/>
</dbReference>
<dbReference type="GO" id="GO:0004622">
    <property type="term" value="F:phosphatidylcholine lysophospholipase activity"/>
    <property type="evidence" value="ECO:0007669"/>
    <property type="project" value="TreeGrafter"/>
</dbReference>
<dbReference type="PANTHER" id="PTHR30383">
    <property type="entry name" value="THIOESTERASE 1/PROTEASE 1/LYSOPHOSPHOLIPASE L1"/>
    <property type="match status" value="1"/>
</dbReference>
<evidence type="ECO:0000313" key="2">
    <source>
        <dbReference type="EMBL" id="HIU03422.1"/>
    </source>
</evidence>
<evidence type="ECO:0000313" key="3">
    <source>
        <dbReference type="Proteomes" id="UP000824164"/>
    </source>
</evidence>
<organism evidence="2 3">
    <name type="scientific">Candidatus Onthocola gallistercoris</name>
    <dbReference type="NCBI Taxonomy" id="2840876"/>
    <lineage>
        <taxon>Bacteria</taxon>
        <taxon>Bacillati</taxon>
        <taxon>Bacillota</taxon>
        <taxon>Bacilli</taxon>
        <taxon>Candidatus Onthocola</taxon>
    </lineage>
</organism>
<accession>A0A9D1KXF9</accession>
<dbReference type="Pfam" id="PF13472">
    <property type="entry name" value="Lipase_GDSL_2"/>
    <property type="match status" value="1"/>
</dbReference>
<proteinExistence type="predicted"/>
<dbReference type="InterPro" id="IPR013830">
    <property type="entry name" value="SGNH_hydro"/>
</dbReference>
<dbReference type="InterPro" id="IPR036514">
    <property type="entry name" value="SGNH_hydro_sf"/>
</dbReference>
<dbReference type="InterPro" id="IPR051532">
    <property type="entry name" value="Ester_Hydrolysis_Enzymes"/>
</dbReference>
<dbReference type="Gene3D" id="3.40.50.1110">
    <property type="entry name" value="SGNH hydrolase"/>
    <property type="match status" value="1"/>
</dbReference>
<feature type="domain" description="SGNH hydrolase-type esterase" evidence="1">
    <location>
        <begin position="7"/>
        <end position="182"/>
    </location>
</feature>
<reference evidence="2" key="1">
    <citation type="submission" date="2020-10" db="EMBL/GenBank/DDBJ databases">
        <authorList>
            <person name="Gilroy R."/>
        </authorList>
    </citation>
    <scope>NUCLEOTIDE SEQUENCE</scope>
    <source>
        <strain evidence="2">CHK187-14744</strain>
    </source>
</reference>
<evidence type="ECO:0000259" key="1">
    <source>
        <dbReference type="Pfam" id="PF13472"/>
    </source>
</evidence>
<dbReference type="EMBL" id="DVLT01000055">
    <property type="protein sequence ID" value="HIU03422.1"/>
    <property type="molecule type" value="Genomic_DNA"/>
</dbReference>
<name>A0A9D1KXF9_9FIRM</name>
<dbReference type="SUPFAM" id="SSF52266">
    <property type="entry name" value="SGNH hydrolase"/>
    <property type="match status" value="1"/>
</dbReference>
<comment type="caution">
    <text evidence="2">The sequence shown here is derived from an EMBL/GenBank/DDBJ whole genome shotgun (WGS) entry which is preliminary data.</text>
</comment>
<protein>
    <submittedName>
        <fullName evidence="2">Arylesterase</fullName>
    </submittedName>
</protein>
<sequence length="197" mass="22752">MKTDIVCLGDSIVFGYGAPAGGGWPERSARRLGKHIINSGENGDTTDEMLGRFEWDVVRYQPKEVVIMGGANDILMGIKQAHTRETVTLLVERAFRSNIQPIIGIPISVDAKMLKQCWYSCWTVEETLERFRAFHDWLENFCKKRAIPAVDFYREYPDRMERITDGKWYVDGLHPTREGYRVLADIFCETYRSYQQG</sequence>